<dbReference type="RefSeq" id="WP_316431879.1">
    <property type="nucleotide sequence ID" value="NZ_CP053586.1"/>
</dbReference>
<proteinExistence type="predicted"/>
<evidence type="ECO:0000256" key="1">
    <source>
        <dbReference type="SAM" id="MobiDB-lite"/>
    </source>
</evidence>
<protein>
    <submittedName>
        <fullName evidence="2">Uncharacterized protein</fullName>
    </submittedName>
</protein>
<sequence length="233" mass="25802">MVSLQLQPPTDPEATNRKTTNREFLVQPLISFPSCQLDASPPIASSMVPIRTQGTAMPLRHPFHCPFPSPPWLSRRIHLDFSELCSFTQVRDQFRPWGIQFSDAIALQPSNPAFTNSEQPIGLMPISQQVPLTIYFNLPYQQVNIGLVGVKQIVVRVFNDAPPCLKAKGVLPCTTDKPADQCIAEQHLGQSSYSSAHNPAAPVRHQVQVQTTAITKLEIISEAPFLLNRLICG</sequence>
<reference evidence="2" key="1">
    <citation type="submission" date="2020-05" db="EMBL/GenBank/DDBJ databases">
        <authorList>
            <person name="Zhu T."/>
            <person name="Keshari N."/>
            <person name="Lu X."/>
        </authorList>
    </citation>
    <scope>NUCLEOTIDE SEQUENCE</scope>
    <source>
        <strain evidence="2">NK1-12</strain>
    </source>
</reference>
<feature type="region of interest" description="Disordered" evidence="1">
    <location>
        <begin position="1"/>
        <end position="20"/>
    </location>
</feature>
<accession>A0AA96WND2</accession>
<organism evidence="2">
    <name type="scientific">Leptolyngbya sp. NK1-12</name>
    <dbReference type="NCBI Taxonomy" id="2547451"/>
    <lineage>
        <taxon>Bacteria</taxon>
        <taxon>Bacillati</taxon>
        <taxon>Cyanobacteriota</taxon>
        <taxon>Cyanophyceae</taxon>
        <taxon>Leptolyngbyales</taxon>
        <taxon>Leptolyngbyaceae</taxon>
        <taxon>Leptolyngbya group</taxon>
        <taxon>Leptolyngbya</taxon>
    </lineage>
</organism>
<gene>
    <name evidence="2" type="ORF">HJG54_24675</name>
</gene>
<dbReference type="EMBL" id="CP053586">
    <property type="protein sequence ID" value="WNZ25716.1"/>
    <property type="molecule type" value="Genomic_DNA"/>
</dbReference>
<name>A0AA96WND2_9CYAN</name>
<evidence type="ECO:0000313" key="2">
    <source>
        <dbReference type="EMBL" id="WNZ25716.1"/>
    </source>
</evidence>
<dbReference type="AlphaFoldDB" id="A0AA96WND2"/>